<evidence type="ECO:0000256" key="1">
    <source>
        <dbReference type="SAM" id="MobiDB-lite"/>
    </source>
</evidence>
<proteinExistence type="predicted"/>
<feature type="region of interest" description="Disordered" evidence="1">
    <location>
        <begin position="36"/>
        <end position="84"/>
    </location>
</feature>
<evidence type="ECO:0000313" key="3">
    <source>
        <dbReference type="Proteomes" id="UP000644610"/>
    </source>
</evidence>
<organism evidence="2 3">
    <name type="scientific">Planotetraspora silvatica</name>
    <dbReference type="NCBI Taxonomy" id="234614"/>
    <lineage>
        <taxon>Bacteria</taxon>
        <taxon>Bacillati</taxon>
        <taxon>Actinomycetota</taxon>
        <taxon>Actinomycetes</taxon>
        <taxon>Streptosporangiales</taxon>
        <taxon>Streptosporangiaceae</taxon>
        <taxon>Planotetraspora</taxon>
    </lineage>
</organism>
<gene>
    <name evidence="2" type="ORF">Psi02_61190</name>
</gene>
<comment type="caution">
    <text evidence="2">The sequence shown here is derived from an EMBL/GenBank/DDBJ whole genome shotgun (WGS) entry which is preliminary data.</text>
</comment>
<dbReference type="RefSeq" id="WP_203979233.1">
    <property type="nucleotide sequence ID" value="NZ_BAAAKY010000027.1"/>
</dbReference>
<dbReference type="AlphaFoldDB" id="A0A8J3V4B7"/>
<reference evidence="2" key="1">
    <citation type="submission" date="2021-01" db="EMBL/GenBank/DDBJ databases">
        <title>Whole genome shotgun sequence of Planotetraspora silvatica NBRC 100141.</title>
        <authorList>
            <person name="Komaki H."/>
            <person name="Tamura T."/>
        </authorList>
    </citation>
    <scope>NUCLEOTIDE SEQUENCE</scope>
    <source>
        <strain evidence="2">NBRC 100141</strain>
    </source>
</reference>
<protein>
    <submittedName>
        <fullName evidence="2">Uncharacterized protein</fullName>
    </submittedName>
</protein>
<accession>A0A8J3V4B7</accession>
<name>A0A8J3V4B7_9ACTN</name>
<keyword evidence="3" id="KW-1185">Reference proteome</keyword>
<feature type="compositionally biased region" description="Basic and acidic residues" evidence="1">
    <location>
        <begin position="74"/>
        <end position="84"/>
    </location>
</feature>
<evidence type="ECO:0000313" key="2">
    <source>
        <dbReference type="EMBL" id="GII49695.1"/>
    </source>
</evidence>
<sequence length="84" mass="8876">MIQSVSTIAGSFDSQDSPTYALDGRTFSFERVLAAPGTSSGGIGSTRTCWRPGAPPPMTVTDCALEPQAGGRINKRDLYQDGNH</sequence>
<dbReference type="EMBL" id="BOOQ01000045">
    <property type="protein sequence ID" value="GII49695.1"/>
    <property type="molecule type" value="Genomic_DNA"/>
</dbReference>
<dbReference type="Proteomes" id="UP000644610">
    <property type="component" value="Unassembled WGS sequence"/>
</dbReference>